<dbReference type="RefSeq" id="WP_120197705.1">
    <property type="nucleotide sequence ID" value="NZ_MCIA01000031.1"/>
</dbReference>
<dbReference type="Proteomes" id="UP000284277">
    <property type="component" value="Unassembled WGS sequence"/>
</dbReference>
<dbReference type="PANTHER" id="PTHR43465:SF2">
    <property type="entry name" value="DUF1680 DOMAIN PROTEIN (AFU_ORTHOLOGUE AFUA_1G08910)"/>
    <property type="match status" value="1"/>
</dbReference>
<feature type="domain" description="Non-reducing end beta-L-arabinofuranosidase-like GH127 C-terminal" evidence="3">
    <location>
        <begin position="559"/>
        <end position="672"/>
    </location>
</feature>
<accession>A0A419SYB6</accession>
<protein>
    <recommendedName>
        <fullName evidence="6">Glycosyhydrolase</fullName>
    </recommendedName>
</protein>
<proteinExistence type="predicted"/>
<feature type="domain" description="Non-reducing end beta-L-arabinofuranosidase-like GH127 catalytic" evidence="1">
    <location>
        <begin position="15"/>
        <end position="453"/>
    </location>
</feature>
<gene>
    <name evidence="4" type="ORF">BET01_06195</name>
</gene>
<dbReference type="AlphaFoldDB" id="A0A419SYB6"/>
<evidence type="ECO:0000259" key="2">
    <source>
        <dbReference type="Pfam" id="PF20736"/>
    </source>
</evidence>
<evidence type="ECO:0000313" key="5">
    <source>
        <dbReference type="Proteomes" id="UP000284277"/>
    </source>
</evidence>
<dbReference type="EMBL" id="MCIA01000031">
    <property type="protein sequence ID" value="RKD30181.1"/>
    <property type="molecule type" value="Genomic_DNA"/>
</dbReference>
<dbReference type="InterPro" id="IPR012878">
    <property type="entry name" value="Beta-AFase-like_GH127_cat"/>
</dbReference>
<dbReference type="InterPro" id="IPR049174">
    <property type="entry name" value="Beta-AFase-like"/>
</dbReference>
<evidence type="ECO:0000259" key="3">
    <source>
        <dbReference type="Pfam" id="PF20737"/>
    </source>
</evidence>
<sequence length="674" mass="77236">MDKNKYNNPLPLSQIEITDYFWEQELNLVRKEMIPYQWKALNDQVADAAPSYCIRNFKVAGRLNEKRKRLGEAFEEPSYTYRGFEVLPEDPKDLKEQFYGFVFQDSDLYKWLEAVAYSLEQYPDQELQKTAEEAIDLIINAQQEDGYLNTYYMINGKDMAFTNLRDHHELYCFGHLAEAAVAYYQATGNDKLLKAAERFADCIAARFGEAEGKCKGYPGHEIAEMALVRLYEATGNKTYLSLSSFFINERGTRPYYFDQEHPEAVKKGQEGKIRYEYHQAHVPVRKQEEAVGHAVRGGYLYSGMADAARCLEDETLYEACKQLWNSIVSKKMYITGGIGSTHIGEAFSFNYDLPNDTAYTETCASISLMFFARRMLQINPESRYGDVMELALYNTVLSGMALDGKSFFYVNPLEVLPEASRRDERKAHVKTVRQKWFGCACCPPNLARLLSSIGLYAYTESEDTLFIHLYIGGSIEKKVNGTVAKISIHSDLPWKEDVDIKIQGTGEVFTVAVRIPGWGKEYELLCADGVEKKESQGYLYLTKRWEKGEELKLHFPMKIRRLEANPLVRETIGKIAIMRGPIVYCMEEVDNGANLHLLSANKVGSAEIEEREIAGTMMTCIKMGGYRQIVSQEEATLYHDASEEYKEVLKLSFVPYYAWANRGENEMQVWVRKE</sequence>
<evidence type="ECO:0008006" key="6">
    <source>
        <dbReference type="Google" id="ProtNLM"/>
    </source>
</evidence>
<dbReference type="Pfam" id="PF07944">
    <property type="entry name" value="Beta-AFase-like_GH127_cat"/>
    <property type="match status" value="1"/>
</dbReference>
<dbReference type="InterPro" id="IPR049049">
    <property type="entry name" value="Beta-AFase-like_GH127_C"/>
</dbReference>
<evidence type="ECO:0000259" key="1">
    <source>
        <dbReference type="Pfam" id="PF07944"/>
    </source>
</evidence>
<dbReference type="InterPro" id="IPR049046">
    <property type="entry name" value="Beta-AFase-like_GH127_middle"/>
</dbReference>
<dbReference type="Gene3D" id="1.50.10.20">
    <property type="match status" value="1"/>
</dbReference>
<evidence type="ECO:0000313" key="4">
    <source>
        <dbReference type="EMBL" id="RKD30181.1"/>
    </source>
</evidence>
<dbReference type="Pfam" id="PF20736">
    <property type="entry name" value="Glyco_hydro127M"/>
    <property type="match status" value="1"/>
</dbReference>
<keyword evidence="5" id="KW-1185">Reference proteome</keyword>
<dbReference type="InterPro" id="IPR008928">
    <property type="entry name" value="6-hairpin_glycosidase_sf"/>
</dbReference>
<name>A0A419SYB6_9FIRM</name>
<comment type="caution">
    <text evidence="4">The sequence shown here is derived from an EMBL/GenBank/DDBJ whole genome shotgun (WGS) entry which is preliminary data.</text>
</comment>
<dbReference type="GO" id="GO:0005975">
    <property type="term" value="P:carbohydrate metabolic process"/>
    <property type="evidence" value="ECO:0007669"/>
    <property type="project" value="InterPro"/>
</dbReference>
<dbReference type="OrthoDB" id="9757939at2"/>
<dbReference type="Pfam" id="PF20737">
    <property type="entry name" value="Glyco_hydro127C"/>
    <property type="match status" value="1"/>
</dbReference>
<dbReference type="SUPFAM" id="SSF48208">
    <property type="entry name" value="Six-hairpin glycosidases"/>
    <property type="match status" value="1"/>
</dbReference>
<dbReference type="PANTHER" id="PTHR43465">
    <property type="entry name" value="DUF1680 DOMAIN PROTEIN (AFU_ORTHOLOGUE AFUA_1G08910)"/>
    <property type="match status" value="1"/>
</dbReference>
<feature type="domain" description="Non-reducing end beta-L-arabinofuranosidase-like GH127 middle" evidence="2">
    <location>
        <begin position="464"/>
        <end position="557"/>
    </location>
</feature>
<reference evidence="4 5" key="1">
    <citation type="submission" date="2016-08" db="EMBL/GenBank/DDBJ databases">
        <title>A new outlook on sporulation: Clostridium algidixylanolyticum.</title>
        <authorList>
            <person name="Poppleton D.I."/>
            <person name="Gribaldo S."/>
        </authorList>
    </citation>
    <scope>NUCLEOTIDE SEQUENCE [LARGE SCALE GENOMIC DNA]</scope>
    <source>
        <strain evidence="4 5">SPL73</strain>
    </source>
</reference>
<organism evidence="4 5">
    <name type="scientific">Lacrimispora algidixylanolytica</name>
    <dbReference type="NCBI Taxonomy" id="94868"/>
    <lineage>
        <taxon>Bacteria</taxon>
        <taxon>Bacillati</taxon>
        <taxon>Bacillota</taxon>
        <taxon>Clostridia</taxon>
        <taxon>Lachnospirales</taxon>
        <taxon>Lachnospiraceae</taxon>
        <taxon>Lacrimispora</taxon>
    </lineage>
</organism>